<sequence>MNNCILVTGGAGFIGSCFVLGLRNLRKANVVTLDKLTYAGNLMSLRDVEDDPGHVFVRGDIGDLALLGALLAEHRPKAVINFAAETHVDRSIHDPAAFVRTNVDGTCGMLAAVLAYWRALSQSERHEFRFLHVSTDEVYGALKLGEPAFTESTSYAPNSPYSASKAASDHFVRAYHHSYGLPTLVTNCSNNYGPRQFPEKLIPLMITNALAEKPLPVYGQGRNIRDWLYVADHCEAIEVVLERGIPGQTYNIGGRCEKTNVEIVHALCSVLDDLVPTSRGPYSRLIRFVSDRPGHDFRYAINISKISIELGWQPRETFESGIRKTVEWYLANKPWVEAIQRGEYRSWIETNYASRMRD</sequence>
<dbReference type="PANTHER" id="PTHR43000">
    <property type="entry name" value="DTDP-D-GLUCOSE 4,6-DEHYDRATASE-RELATED"/>
    <property type="match status" value="1"/>
</dbReference>
<evidence type="ECO:0000259" key="8">
    <source>
        <dbReference type="Pfam" id="PF16363"/>
    </source>
</evidence>
<evidence type="ECO:0000256" key="4">
    <source>
        <dbReference type="ARBA" id="ARBA00011990"/>
    </source>
</evidence>
<comment type="cofactor">
    <cofactor evidence="2 7">
        <name>NAD(+)</name>
        <dbReference type="ChEBI" id="CHEBI:57540"/>
    </cofactor>
</comment>
<dbReference type="eggNOG" id="COG1088">
    <property type="taxonomic scope" value="Bacteria"/>
</dbReference>
<keyword evidence="10" id="KW-1185">Reference proteome</keyword>
<dbReference type="AlphaFoldDB" id="F3YWH5"/>
<reference evidence="9 10" key="1">
    <citation type="journal article" date="2011" name="J. Bacteriol.">
        <title>Genome sequence of the mercury-methylating and pleomorphic Desulfovibrio africanus Strain Walvis Bay.</title>
        <authorList>
            <person name="Brown S.D."/>
            <person name="Wall J.D."/>
            <person name="Kucken A.M."/>
            <person name="Gilmour C.C."/>
            <person name="Podar M."/>
            <person name="Brandt C.C."/>
            <person name="Teshima H."/>
            <person name="Detter J.C."/>
            <person name="Han C.S."/>
            <person name="Land M.L."/>
            <person name="Lucas S."/>
            <person name="Han J."/>
            <person name="Pennacchio L."/>
            <person name="Nolan M."/>
            <person name="Pitluck S."/>
            <person name="Woyke T."/>
            <person name="Goodwin L."/>
            <person name="Palumbo A.V."/>
            <person name="Elias D.A."/>
        </authorList>
    </citation>
    <scope>NUCLEOTIDE SEQUENCE [LARGE SCALE GENOMIC DNA]</scope>
    <source>
        <strain evidence="9 10">Walvis Bay</strain>
    </source>
</reference>
<dbReference type="Gene3D" id="3.90.25.10">
    <property type="entry name" value="UDP-galactose 4-epimerase, domain 1"/>
    <property type="match status" value="1"/>
</dbReference>
<dbReference type="HOGENOM" id="CLU_007383_1_14_7"/>
<dbReference type="InterPro" id="IPR036291">
    <property type="entry name" value="NAD(P)-bd_dom_sf"/>
</dbReference>
<evidence type="ECO:0000256" key="7">
    <source>
        <dbReference type="RuleBase" id="RU004473"/>
    </source>
</evidence>
<protein>
    <recommendedName>
        <fullName evidence="4 7">dTDP-glucose 4,6-dehydratase</fullName>
        <ecNumber evidence="4 7">4.2.1.46</ecNumber>
    </recommendedName>
</protein>
<dbReference type="Proteomes" id="UP000007844">
    <property type="component" value="Chromosome"/>
</dbReference>
<name>F3YWH5_DESAF</name>
<evidence type="ECO:0000256" key="1">
    <source>
        <dbReference type="ARBA" id="ARBA00001539"/>
    </source>
</evidence>
<evidence type="ECO:0000256" key="3">
    <source>
        <dbReference type="ARBA" id="ARBA00008178"/>
    </source>
</evidence>
<dbReference type="Gene3D" id="3.40.50.720">
    <property type="entry name" value="NAD(P)-binding Rossmann-like Domain"/>
    <property type="match status" value="1"/>
</dbReference>
<dbReference type="EMBL" id="CP003221">
    <property type="protein sequence ID" value="EGJ49361.1"/>
    <property type="molecule type" value="Genomic_DNA"/>
</dbReference>
<comment type="similarity">
    <text evidence="3 7">Belongs to the NAD(P)-dependent epimerase/dehydratase family. dTDP-glucose dehydratase subfamily.</text>
</comment>
<keyword evidence="5" id="KW-0520">NAD</keyword>
<dbReference type="Pfam" id="PF16363">
    <property type="entry name" value="GDP_Man_Dehyd"/>
    <property type="match status" value="1"/>
</dbReference>
<organism evidence="9 10">
    <name type="scientific">Desulfocurvibacter africanus subsp. africanus str. Walvis Bay</name>
    <dbReference type="NCBI Taxonomy" id="690850"/>
    <lineage>
        <taxon>Bacteria</taxon>
        <taxon>Pseudomonadati</taxon>
        <taxon>Thermodesulfobacteriota</taxon>
        <taxon>Desulfovibrionia</taxon>
        <taxon>Desulfovibrionales</taxon>
        <taxon>Desulfovibrionaceae</taxon>
        <taxon>Desulfocurvibacter</taxon>
    </lineage>
</organism>
<dbReference type="CDD" id="cd05246">
    <property type="entry name" value="dTDP_GD_SDR_e"/>
    <property type="match status" value="1"/>
</dbReference>
<dbReference type="STRING" id="690850.Desaf_1013"/>
<dbReference type="InterPro" id="IPR016040">
    <property type="entry name" value="NAD(P)-bd_dom"/>
</dbReference>
<proteinExistence type="inferred from homology"/>
<feature type="domain" description="NAD(P)-binding" evidence="8">
    <location>
        <begin position="6"/>
        <end position="325"/>
    </location>
</feature>
<dbReference type="RefSeq" id="WP_014259176.1">
    <property type="nucleotide sequence ID" value="NC_016629.1"/>
</dbReference>
<keyword evidence="6 7" id="KW-0456">Lyase</keyword>
<gene>
    <name evidence="9" type="ORF">Desaf_1013</name>
</gene>
<dbReference type="GO" id="GO:0008460">
    <property type="term" value="F:dTDP-glucose 4,6-dehydratase activity"/>
    <property type="evidence" value="ECO:0007669"/>
    <property type="project" value="UniProtKB-EC"/>
</dbReference>
<evidence type="ECO:0000256" key="5">
    <source>
        <dbReference type="ARBA" id="ARBA00023027"/>
    </source>
</evidence>
<comment type="catalytic activity">
    <reaction evidence="1 7">
        <text>dTDP-alpha-D-glucose = dTDP-4-dehydro-6-deoxy-alpha-D-glucose + H2O</text>
        <dbReference type="Rhea" id="RHEA:17221"/>
        <dbReference type="ChEBI" id="CHEBI:15377"/>
        <dbReference type="ChEBI" id="CHEBI:57477"/>
        <dbReference type="ChEBI" id="CHEBI:57649"/>
        <dbReference type="EC" id="4.2.1.46"/>
    </reaction>
</comment>
<evidence type="ECO:0000313" key="10">
    <source>
        <dbReference type="Proteomes" id="UP000007844"/>
    </source>
</evidence>
<evidence type="ECO:0000256" key="2">
    <source>
        <dbReference type="ARBA" id="ARBA00001911"/>
    </source>
</evidence>
<dbReference type="InterPro" id="IPR005888">
    <property type="entry name" value="dTDP_Gluc_deHydtase"/>
</dbReference>
<dbReference type="NCBIfam" id="TIGR01181">
    <property type="entry name" value="dTDP_gluc_dehyt"/>
    <property type="match status" value="1"/>
</dbReference>
<evidence type="ECO:0000313" key="9">
    <source>
        <dbReference type="EMBL" id="EGJ49361.1"/>
    </source>
</evidence>
<dbReference type="KEGG" id="daf:Desaf_1013"/>
<accession>F3YWH5</accession>
<dbReference type="SUPFAM" id="SSF51735">
    <property type="entry name" value="NAD(P)-binding Rossmann-fold domains"/>
    <property type="match status" value="1"/>
</dbReference>
<dbReference type="EC" id="4.2.1.46" evidence="4 7"/>
<evidence type="ECO:0000256" key="6">
    <source>
        <dbReference type="ARBA" id="ARBA00023239"/>
    </source>
</evidence>
<dbReference type="GO" id="GO:0009225">
    <property type="term" value="P:nucleotide-sugar metabolic process"/>
    <property type="evidence" value="ECO:0007669"/>
    <property type="project" value="InterPro"/>
</dbReference>